<dbReference type="InterPro" id="IPR032421">
    <property type="entry name" value="PMT_4TMC"/>
</dbReference>
<feature type="transmembrane region" description="Helical" evidence="1">
    <location>
        <begin position="155"/>
        <end position="175"/>
    </location>
</feature>
<comment type="caution">
    <text evidence="3">The sequence shown here is derived from an EMBL/GenBank/DDBJ whole genome shotgun (WGS) entry which is preliminary data.</text>
</comment>
<reference evidence="3" key="1">
    <citation type="submission" date="2014-05" db="EMBL/GenBank/DDBJ databases">
        <title>Key roles for freshwater Actinobacteria revealed by deep metagenomic sequencing.</title>
        <authorList>
            <person name="Ghai R."/>
            <person name="Mizuno C.M."/>
            <person name="Picazo A."/>
            <person name="Camacho A."/>
            <person name="Rodriguez-Valera F."/>
        </authorList>
    </citation>
    <scope>NUCLEOTIDE SEQUENCE</scope>
</reference>
<protein>
    <recommendedName>
        <fullName evidence="2">Protein O-mannosyl-transferase C-terminal four TM domain-containing protein</fullName>
    </recommendedName>
</protein>
<evidence type="ECO:0000259" key="2">
    <source>
        <dbReference type="Pfam" id="PF16192"/>
    </source>
</evidence>
<feature type="non-terminal residue" evidence="3">
    <location>
        <position position="1"/>
    </location>
</feature>
<proteinExistence type="predicted"/>
<keyword evidence="1" id="KW-0812">Transmembrane</keyword>
<feature type="transmembrane region" description="Helical" evidence="1">
    <location>
        <begin position="242"/>
        <end position="261"/>
    </location>
</feature>
<dbReference type="PANTHER" id="PTHR10050">
    <property type="entry name" value="DOLICHYL-PHOSPHATE-MANNOSE--PROTEIN MANNOSYLTRANSFERASE"/>
    <property type="match status" value="1"/>
</dbReference>
<dbReference type="AlphaFoldDB" id="A0A094Q1Y0"/>
<sequence length="281" mass="32757">LWAWLKNWHWLAGLVFGLAAATKWSGLYFLILFALIAFYRICANGSGRNLIKPIAKLPIQYGLLPIATYLVSWVGWFRSDRGWDRNWSTNSLKSLWHYHAEMLNFHTGLVEKHSYQANPWSWLIQGRPTSFFYQTPKGCGSTSCSQEVLAIGTPLLWWFGTIALFFTLGILIRNFLNKRNDFAPIFIWAGIAAGYLPWFLFQKRTVFSFYAIVFEPFLIFALVYAAKYLYESRVKRDISQALIALVVVLIALNFIYFYPIFTGEIITYDSWYARMWLPSWI</sequence>
<evidence type="ECO:0000256" key="1">
    <source>
        <dbReference type="SAM" id="Phobius"/>
    </source>
</evidence>
<dbReference type="Pfam" id="PF16192">
    <property type="entry name" value="PMT_4TMC"/>
    <property type="match status" value="1"/>
</dbReference>
<feature type="transmembrane region" description="Helical" evidence="1">
    <location>
        <begin position="12"/>
        <end position="38"/>
    </location>
</feature>
<feature type="transmembrane region" description="Helical" evidence="1">
    <location>
        <begin position="182"/>
        <end position="201"/>
    </location>
</feature>
<feature type="transmembrane region" description="Helical" evidence="1">
    <location>
        <begin position="207"/>
        <end position="230"/>
    </location>
</feature>
<dbReference type="InterPro" id="IPR027005">
    <property type="entry name" value="PMT-like"/>
</dbReference>
<keyword evidence="1" id="KW-0472">Membrane</keyword>
<dbReference type="EMBL" id="JNSK01000044">
    <property type="protein sequence ID" value="KGA17382.1"/>
    <property type="molecule type" value="Genomic_DNA"/>
</dbReference>
<gene>
    <name evidence="3" type="ORF">GM50_11945</name>
</gene>
<feature type="domain" description="Protein O-mannosyl-transferase C-terminal four TM" evidence="2">
    <location>
        <begin position="92"/>
        <end position="280"/>
    </location>
</feature>
<accession>A0A094Q1Y0</accession>
<organism evidence="3">
    <name type="scientific">freshwater metagenome</name>
    <dbReference type="NCBI Taxonomy" id="449393"/>
    <lineage>
        <taxon>unclassified sequences</taxon>
        <taxon>metagenomes</taxon>
        <taxon>ecological metagenomes</taxon>
    </lineage>
</organism>
<name>A0A094Q1Y0_9ZZZZ</name>
<evidence type="ECO:0000313" key="3">
    <source>
        <dbReference type="EMBL" id="KGA17382.1"/>
    </source>
</evidence>
<keyword evidence="1" id="KW-1133">Transmembrane helix</keyword>
<feature type="transmembrane region" description="Helical" evidence="1">
    <location>
        <begin position="59"/>
        <end position="77"/>
    </location>
</feature>
<dbReference type="PANTHER" id="PTHR10050:SF46">
    <property type="entry name" value="PROTEIN O-MANNOSYL-TRANSFERASE 2"/>
    <property type="match status" value="1"/>
</dbReference>